<dbReference type="STRING" id="377629.TERTU_3940"/>
<evidence type="ECO:0000313" key="3">
    <source>
        <dbReference type="Proteomes" id="UP000009080"/>
    </source>
</evidence>
<dbReference type="RefSeq" id="WP_015817328.1">
    <property type="nucleotide sequence ID" value="NC_012997.1"/>
</dbReference>
<keyword evidence="1" id="KW-0732">Signal</keyword>
<proteinExistence type="predicted"/>
<dbReference type="Pfam" id="PF12094">
    <property type="entry name" value="DUF3570"/>
    <property type="match status" value="2"/>
</dbReference>
<keyword evidence="3" id="KW-1185">Reference proteome</keyword>
<dbReference type="OrthoDB" id="5450709at2"/>
<organism evidence="2 3">
    <name type="scientific">Teredinibacter turnerae (strain ATCC 39867 / T7901)</name>
    <dbReference type="NCBI Taxonomy" id="377629"/>
    <lineage>
        <taxon>Bacteria</taxon>
        <taxon>Pseudomonadati</taxon>
        <taxon>Pseudomonadota</taxon>
        <taxon>Gammaproteobacteria</taxon>
        <taxon>Cellvibrionales</taxon>
        <taxon>Cellvibrionaceae</taxon>
        <taxon>Teredinibacter</taxon>
    </lineage>
</organism>
<evidence type="ECO:0000256" key="1">
    <source>
        <dbReference type="SAM" id="SignalP"/>
    </source>
</evidence>
<dbReference type="KEGG" id="ttu:TERTU_3940"/>
<dbReference type="EMBL" id="CP001614">
    <property type="protein sequence ID" value="ACR11216.1"/>
    <property type="molecule type" value="Genomic_DNA"/>
</dbReference>
<sequence length="388" mass="44250">MNKLTAHPLPSALVFILACWSASLFAAVLPEDRTDVLYHRFEGGGVTIDGPSVLVRKGVAEKVSVWANYYVDFVSSASLDVITQGSAYTEERTETSTGFDYLRDRTIMSLSYTNSSESDYEAETFGFGLSQDFFGDLSTISLGYSQGNDTVRQNGSPDVQEPAQHQRFSIGWTQVLTKNWIVALNSETVIDEGRLDNPYRGARYLGPDGAQQLFQPERYPTTRNSDSFAIRSMVYLPYRASVRAEARIFQDSWGVKSTNYELRYVHPYKDNWIFEAKYRMYDQSKGADFYSDLFPYGDPDRLDFRGRDKELAIFSNTAFGLGASYEFKAGWLSFFDKTTVNLYWDSIAFDYENYRDNKPDNTETFGTGNEPLYSFNANVVRFFLSAWY</sequence>
<evidence type="ECO:0000313" key="2">
    <source>
        <dbReference type="EMBL" id="ACR11216.1"/>
    </source>
</evidence>
<name>C5BTM0_TERTT</name>
<feature type="signal peptide" evidence="1">
    <location>
        <begin position="1"/>
        <end position="26"/>
    </location>
</feature>
<feature type="chain" id="PRO_5002948921" evidence="1">
    <location>
        <begin position="27"/>
        <end position="388"/>
    </location>
</feature>
<dbReference type="AlphaFoldDB" id="C5BTM0"/>
<gene>
    <name evidence="2" type="ordered locus">TERTU_3940</name>
</gene>
<dbReference type="InterPro" id="IPR021953">
    <property type="entry name" value="DUF3570"/>
</dbReference>
<dbReference type="eggNOG" id="COG2831">
    <property type="taxonomic scope" value="Bacteria"/>
</dbReference>
<accession>C5BTM0</accession>
<dbReference type="HOGENOM" id="CLU_749651_0_0_6"/>
<dbReference type="Proteomes" id="UP000009080">
    <property type="component" value="Chromosome"/>
</dbReference>
<reference evidence="2 3" key="1">
    <citation type="journal article" date="2009" name="PLoS ONE">
        <title>The complete genome of Teredinibacter turnerae T7901: an intracellular endosymbiont of marine wood-boring bivalves (shipworms).</title>
        <authorList>
            <person name="Yang J.C."/>
            <person name="Madupu R."/>
            <person name="Durkin A.S."/>
            <person name="Ekborg N.A."/>
            <person name="Pedamallu C.S."/>
            <person name="Hostetler J.B."/>
            <person name="Radune D."/>
            <person name="Toms B.S."/>
            <person name="Henrissat B."/>
            <person name="Coutinho P.M."/>
            <person name="Schwarz S."/>
            <person name="Field L."/>
            <person name="Trindade-Silva A.E."/>
            <person name="Soares C.A.G."/>
            <person name="Elshahawi S."/>
            <person name="Hanora A."/>
            <person name="Schmidt E.W."/>
            <person name="Haygood M.G."/>
            <person name="Posfai J."/>
            <person name="Benner J."/>
            <person name="Madinger C."/>
            <person name="Nove J."/>
            <person name="Anton B."/>
            <person name="Chaudhary K."/>
            <person name="Foster J."/>
            <person name="Holman A."/>
            <person name="Kumar S."/>
            <person name="Lessard P.A."/>
            <person name="Luyten Y.A."/>
            <person name="Slatko B."/>
            <person name="Wood N."/>
            <person name="Wu B."/>
            <person name="Teplitski M."/>
            <person name="Mougous J.D."/>
            <person name="Ward N."/>
            <person name="Eisen J.A."/>
            <person name="Badger J.H."/>
            <person name="Distel D.L."/>
        </authorList>
    </citation>
    <scope>NUCLEOTIDE SEQUENCE [LARGE SCALE GENOMIC DNA]</scope>
    <source>
        <strain evidence="3">ATCC 39867 / T7901</strain>
    </source>
</reference>
<keyword evidence="2" id="KW-0449">Lipoprotein</keyword>
<protein>
    <submittedName>
        <fullName evidence="2">Lipoprotein</fullName>
    </submittedName>
</protein>
<dbReference type="PROSITE" id="PS51257">
    <property type="entry name" value="PROKAR_LIPOPROTEIN"/>
    <property type="match status" value="1"/>
</dbReference>